<comment type="similarity">
    <text evidence="1">Belongs to the glycine N-acyltransferase family.</text>
</comment>
<organism evidence="3 4">
    <name type="scientific">Hippocampus comes</name>
    <name type="common">Tiger tail seahorse</name>
    <dbReference type="NCBI Taxonomy" id="109280"/>
    <lineage>
        <taxon>Eukaryota</taxon>
        <taxon>Metazoa</taxon>
        <taxon>Chordata</taxon>
        <taxon>Craniata</taxon>
        <taxon>Vertebrata</taxon>
        <taxon>Euteleostomi</taxon>
        <taxon>Actinopterygii</taxon>
        <taxon>Neopterygii</taxon>
        <taxon>Teleostei</taxon>
        <taxon>Neoteleostei</taxon>
        <taxon>Acanthomorphata</taxon>
        <taxon>Syngnathiaria</taxon>
        <taxon>Syngnathiformes</taxon>
        <taxon>Syngnathoidei</taxon>
        <taxon>Syngnathidae</taxon>
        <taxon>Hippocampus</taxon>
    </lineage>
</organism>
<dbReference type="EC" id="2.3.1.-" evidence="1"/>
<sequence>MKVLQKDEHMAAESVLLKHLPKSFQVYGYLHACNRNKQTNIQIVVDTWPDFKVIICRPDPENKQASDWRKKVTFYCLDEKMLRKMLLEEDAIDWIILCNFIAGFDNSHTGLLKEVSTQIQVSHTHLICAYQLYLPNSSHLVTPAFNSDINSRISSLDLSHAHLVNQTWKFGGDELGYKKIVRQISNFPSYCITDHQGQPVSWLLLHENLSLGMLYTLPEHRRKGYATVLVYTMAQRLLAEGYPVFTYVEEGNMVSFKMFKNLGFIDDPSVRRIWFKFAT</sequence>
<dbReference type="GO" id="GO:0005739">
    <property type="term" value="C:mitochondrion"/>
    <property type="evidence" value="ECO:0007669"/>
    <property type="project" value="InterPro"/>
</dbReference>
<dbReference type="STRING" id="109280.ENSHCOP00000023278"/>
<dbReference type="InterPro" id="IPR000182">
    <property type="entry name" value="GNAT_dom"/>
</dbReference>
<dbReference type="CDD" id="cd04301">
    <property type="entry name" value="NAT_SF"/>
    <property type="match status" value="1"/>
</dbReference>
<keyword evidence="1" id="KW-0808">Transferase</keyword>
<dbReference type="InterPro" id="IPR013653">
    <property type="entry name" value="GCN5-like_dom"/>
</dbReference>
<dbReference type="AlphaFoldDB" id="A0A3Q2ZAV8"/>
<evidence type="ECO:0000313" key="4">
    <source>
        <dbReference type="Proteomes" id="UP000264820"/>
    </source>
</evidence>
<keyword evidence="1" id="KW-0012">Acyltransferase</keyword>
<keyword evidence="4" id="KW-1185">Reference proteome</keyword>
<dbReference type="Proteomes" id="UP000264820">
    <property type="component" value="Unplaced"/>
</dbReference>
<dbReference type="SUPFAM" id="SSF55729">
    <property type="entry name" value="Acyl-CoA N-acyltransferases (Nat)"/>
    <property type="match status" value="1"/>
</dbReference>
<reference evidence="3" key="1">
    <citation type="submission" date="2025-08" db="UniProtKB">
        <authorList>
            <consortium name="Ensembl"/>
        </authorList>
    </citation>
    <scope>IDENTIFICATION</scope>
</reference>
<dbReference type="Pfam" id="PF08445">
    <property type="entry name" value="FR47"/>
    <property type="match status" value="1"/>
</dbReference>
<dbReference type="OMA" id="EAPCEWH"/>
<dbReference type="InterPro" id="IPR015938">
    <property type="entry name" value="Glycine_N-acyltransferase_N"/>
</dbReference>
<evidence type="ECO:0000256" key="1">
    <source>
        <dbReference type="RuleBase" id="RU368002"/>
    </source>
</evidence>
<dbReference type="InterPro" id="IPR010313">
    <property type="entry name" value="Glycine_N-acyltransferase"/>
</dbReference>
<feature type="domain" description="N-acetyltransferase" evidence="2">
    <location>
        <begin position="151"/>
        <end position="279"/>
    </location>
</feature>
<dbReference type="InterPro" id="IPR016181">
    <property type="entry name" value="Acyl_CoA_acyltransferase"/>
</dbReference>
<evidence type="ECO:0000259" key="2">
    <source>
        <dbReference type="PROSITE" id="PS51186"/>
    </source>
</evidence>
<reference evidence="3" key="2">
    <citation type="submission" date="2025-09" db="UniProtKB">
        <authorList>
            <consortium name="Ensembl"/>
        </authorList>
    </citation>
    <scope>IDENTIFICATION</scope>
</reference>
<dbReference type="PANTHER" id="PTHR15298">
    <property type="entry name" value="L-COA N-ACYLTRANSFERASE-RELATED"/>
    <property type="match status" value="1"/>
</dbReference>
<protein>
    <recommendedName>
        <fullName evidence="1">Glycine N-acyltransferase-like protein</fullName>
        <ecNumber evidence="1">2.3.1.-</ecNumber>
    </recommendedName>
</protein>
<dbReference type="PANTHER" id="PTHR15298:SF17">
    <property type="entry name" value="GLYCINE N-ACYLTRANSFERASE-LIKE PROTEIN"/>
    <property type="match status" value="1"/>
</dbReference>
<dbReference type="PROSITE" id="PS51186">
    <property type="entry name" value="GNAT"/>
    <property type="match status" value="1"/>
</dbReference>
<dbReference type="Ensembl" id="ENSHCOT00000015342.1">
    <property type="protein sequence ID" value="ENSHCOP00000023278.1"/>
    <property type="gene ID" value="ENSHCOG00000011690.1"/>
</dbReference>
<evidence type="ECO:0000313" key="3">
    <source>
        <dbReference type="Ensembl" id="ENSHCOP00000023278.1"/>
    </source>
</evidence>
<dbReference type="Gene3D" id="3.40.630.30">
    <property type="match status" value="1"/>
</dbReference>
<name>A0A3Q2ZAV8_HIPCM</name>
<dbReference type="GO" id="GO:0047961">
    <property type="term" value="F:glycine N-acyltransferase activity"/>
    <property type="evidence" value="ECO:0007669"/>
    <property type="project" value="InterPro"/>
</dbReference>
<dbReference type="Pfam" id="PF06021">
    <property type="entry name" value="Gly_acyl_tr_N"/>
    <property type="match status" value="1"/>
</dbReference>
<accession>A0A3Q2ZAV8</accession>
<proteinExistence type="inferred from homology"/>
<dbReference type="GeneTree" id="ENSGT00950000183133"/>